<reference evidence="1" key="1">
    <citation type="journal article" date="2023" name="bioRxiv">
        <title>Improved chromosome-level genome assembly for marigold (Tagetes erecta).</title>
        <authorList>
            <person name="Jiang F."/>
            <person name="Yuan L."/>
            <person name="Wang S."/>
            <person name="Wang H."/>
            <person name="Xu D."/>
            <person name="Wang A."/>
            <person name="Fan W."/>
        </authorList>
    </citation>
    <scope>NUCLEOTIDE SEQUENCE</scope>
    <source>
        <strain evidence="1">WSJ</strain>
        <tissue evidence="1">Leaf</tissue>
    </source>
</reference>
<dbReference type="PROSITE" id="PS51257">
    <property type="entry name" value="PROKAR_LIPOPROTEIN"/>
    <property type="match status" value="1"/>
</dbReference>
<dbReference type="Proteomes" id="UP001229421">
    <property type="component" value="Unassembled WGS sequence"/>
</dbReference>
<sequence>MVNVRYIGVAINSVGGCGGNVKKGSEWPLSLGLACEFKTREELERNIHREETGEASEFIPVLHSSSITNSQAEDVVEALSVVMVTNGGVFDLLKDRGKVESVCWCLLLEKCEASVSVCSEPFNTSNLTSAQLNSTQLNSNLH</sequence>
<name>A0AAD8PB68_TARER</name>
<protein>
    <submittedName>
        <fullName evidence="1">Uncharacterized protein</fullName>
    </submittedName>
</protein>
<keyword evidence="2" id="KW-1185">Reference proteome</keyword>
<proteinExistence type="predicted"/>
<evidence type="ECO:0000313" key="2">
    <source>
        <dbReference type="Proteomes" id="UP001229421"/>
    </source>
</evidence>
<dbReference type="EMBL" id="JAUHHV010000001">
    <property type="protein sequence ID" value="KAK1439654.1"/>
    <property type="molecule type" value="Genomic_DNA"/>
</dbReference>
<gene>
    <name evidence="1" type="ORF">QVD17_05474</name>
</gene>
<organism evidence="1 2">
    <name type="scientific">Tagetes erecta</name>
    <name type="common">African marigold</name>
    <dbReference type="NCBI Taxonomy" id="13708"/>
    <lineage>
        <taxon>Eukaryota</taxon>
        <taxon>Viridiplantae</taxon>
        <taxon>Streptophyta</taxon>
        <taxon>Embryophyta</taxon>
        <taxon>Tracheophyta</taxon>
        <taxon>Spermatophyta</taxon>
        <taxon>Magnoliopsida</taxon>
        <taxon>eudicotyledons</taxon>
        <taxon>Gunneridae</taxon>
        <taxon>Pentapetalae</taxon>
        <taxon>asterids</taxon>
        <taxon>campanulids</taxon>
        <taxon>Asterales</taxon>
        <taxon>Asteraceae</taxon>
        <taxon>Asteroideae</taxon>
        <taxon>Heliantheae alliance</taxon>
        <taxon>Tageteae</taxon>
        <taxon>Tagetes</taxon>
    </lineage>
</organism>
<dbReference type="AlphaFoldDB" id="A0AAD8PB68"/>
<accession>A0AAD8PB68</accession>
<comment type="caution">
    <text evidence="1">The sequence shown here is derived from an EMBL/GenBank/DDBJ whole genome shotgun (WGS) entry which is preliminary data.</text>
</comment>
<evidence type="ECO:0000313" key="1">
    <source>
        <dbReference type="EMBL" id="KAK1439654.1"/>
    </source>
</evidence>